<sequence length="332" mass="35647">MDPTHHPLHLADIQTRPRLLAAWERRRHREAHWFIECVAEAMGVFFYCFAGVGASAAYTLGNLLGLPLGSVFSVGFAYAMGIGLALVVCSATSGGHFNPAVTILCMLFKGFPVGKGMRYIVAQILGGYIACLIVYLSWKHLITEVEALLVVKGTLDEINFTPSGPAGIFALYVPAGSPLGLVLFNEFVTDFVIGMAICACTDPTNFLIPPMLSPWIIGMTYGIAIWGYSTQGLAANAARDVGGRLAAMTIWGTKAAGGNYAALAALTNIPATLFAYIVYEVFFVDSSRVIAPAQQAFMTGHKAHMEHLENGQHRGASPSSDLEEKAHESRSE</sequence>
<keyword evidence="5" id="KW-0677">Repeat</keyword>
<evidence type="ECO:0000313" key="12">
    <source>
        <dbReference type="Proteomes" id="UP000030671"/>
    </source>
</evidence>
<keyword evidence="12" id="KW-1185">Reference proteome</keyword>
<dbReference type="EMBL" id="KI925455">
    <property type="protein sequence ID" value="ETW85932.1"/>
    <property type="molecule type" value="Genomic_DNA"/>
</dbReference>
<keyword evidence="7 10" id="KW-0472">Membrane</keyword>
<keyword evidence="3 8" id="KW-0813">Transport</keyword>
<comment type="similarity">
    <text evidence="2 8">Belongs to the MIP/aquaporin (TC 1.A.8) family.</text>
</comment>
<dbReference type="KEGG" id="hir:HETIRDRAFT_60386"/>
<comment type="subcellular location">
    <subcellularLocation>
        <location evidence="1">Membrane</location>
        <topology evidence="1">Multi-pass membrane protein</topology>
    </subcellularLocation>
</comment>
<dbReference type="PRINTS" id="PR00783">
    <property type="entry name" value="MINTRINSICP"/>
</dbReference>
<proteinExistence type="inferred from homology"/>
<dbReference type="GeneID" id="20678510"/>
<dbReference type="AlphaFoldDB" id="W4KJA4"/>
<evidence type="ECO:0000256" key="3">
    <source>
        <dbReference type="ARBA" id="ARBA00022448"/>
    </source>
</evidence>
<dbReference type="SUPFAM" id="SSF81338">
    <property type="entry name" value="Aquaporin-like"/>
    <property type="match status" value="1"/>
</dbReference>
<dbReference type="GO" id="GO:0015250">
    <property type="term" value="F:water channel activity"/>
    <property type="evidence" value="ECO:0007669"/>
    <property type="project" value="TreeGrafter"/>
</dbReference>
<evidence type="ECO:0000256" key="4">
    <source>
        <dbReference type="ARBA" id="ARBA00022692"/>
    </source>
</evidence>
<dbReference type="Gene3D" id="1.20.1080.10">
    <property type="entry name" value="Glycerol uptake facilitator protein"/>
    <property type="match status" value="1"/>
</dbReference>
<evidence type="ECO:0000256" key="6">
    <source>
        <dbReference type="ARBA" id="ARBA00022989"/>
    </source>
</evidence>
<dbReference type="PANTHER" id="PTHR43829">
    <property type="entry name" value="AQUAPORIN OR AQUAGLYCEROPORIN RELATED"/>
    <property type="match status" value="1"/>
</dbReference>
<evidence type="ECO:0000256" key="9">
    <source>
        <dbReference type="SAM" id="MobiDB-lite"/>
    </source>
</evidence>
<dbReference type="GO" id="GO:0005886">
    <property type="term" value="C:plasma membrane"/>
    <property type="evidence" value="ECO:0007669"/>
    <property type="project" value="TreeGrafter"/>
</dbReference>
<evidence type="ECO:0000256" key="10">
    <source>
        <dbReference type="SAM" id="Phobius"/>
    </source>
</evidence>
<dbReference type="InterPro" id="IPR050363">
    <property type="entry name" value="MIP/Aquaporin"/>
</dbReference>
<keyword evidence="4 8" id="KW-0812">Transmembrane</keyword>
<dbReference type="PANTHER" id="PTHR43829:SF14">
    <property type="entry name" value="AQUAPORIN 3"/>
    <property type="match status" value="1"/>
</dbReference>
<feature type="transmembrane region" description="Helical" evidence="10">
    <location>
        <begin position="119"/>
        <end position="138"/>
    </location>
</feature>
<gene>
    <name evidence="11" type="ORF">HETIRDRAFT_60386</name>
</gene>
<dbReference type="InterPro" id="IPR000425">
    <property type="entry name" value="MIP"/>
</dbReference>
<evidence type="ECO:0000313" key="11">
    <source>
        <dbReference type="EMBL" id="ETW85932.1"/>
    </source>
</evidence>
<name>W4KJA4_HETIT</name>
<evidence type="ECO:0000256" key="5">
    <source>
        <dbReference type="ARBA" id="ARBA00022737"/>
    </source>
</evidence>
<dbReference type="InParanoid" id="W4KJA4"/>
<accession>W4KJA4</accession>
<dbReference type="STRING" id="747525.W4KJA4"/>
<evidence type="ECO:0000256" key="7">
    <source>
        <dbReference type="ARBA" id="ARBA00023136"/>
    </source>
</evidence>
<keyword evidence="6 10" id="KW-1133">Transmembrane helix</keyword>
<organism evidence="11 12">
    <name type="scientific">Heterobasidion irregulare (strain TC 32-1)</name>
    <dbReference type="NCBI Taxonomy" id="747525"/>
    <lineage>
        <taxon>Eukaryota</taxon>
        <taxon>Fungi</taxon>
        <taxon>Dikarya</taxon>
        <taxon>Basidiomycota</taxon>
        <taxon>Agaricomycotina</taxon>
        <taxon>Agaricomycetes</taxon>
        <taxon>Russulales</taxon>
        <taxon>Bondarzewiaceae</taxon>
        <taxon>Heterobasidion</taxon>
        <taxon>Heterobasidion annosum species complex</taxon>
    </lineage>
</organism>
<dbReference type="RefSeq" id="XP_009541841.1">
    <property type="nucleotide sequence ID" value="XM_009543546.1"/>
</dbReference>
<feature type="region of interest" description="Disordered" evidence="9">
    <location>
        <begin position="310"/>
        <end position="332"/>
    </location>
</feature>
<evidence type="ECO:0000256" key="1">
    <source>
        <dbReference type="ARBA" id="ARBA00004141"/>
    </source>
</evidence>
<dbReference type="eggNOG" id="KOG0224">
    <property type="taxonomic scope" value="Eukaryota"/>
</dbReference>
<protein>
    <submittedName>
        <fullName evidence="11">Aquaporin</fullName>
    </submittedName>
</protein>
<feature type="transmembrane region" description="Helical" evidence="10">
    <location>
        <begin position="33"/>
        <end position="58"/>
    </location>
</feature>
<evidence type="ECO:0000256" key="8">
    <source>
        <dbReference type="RuleBase" id="RU000477"/>
    </source>
</evidence>
<feature type="transmembrane region" description="Helical" evidence="10">
    <location>
        <begin position="78"/>
        <end position="107"/>
    </location>
</feature>
<dbReference type="Pfam" id="PF00230">
    <property type="entry name" value="MIP"/>
    <property type="match status" value="1"/>
</dbReference>
<feature type="compositionally biased region" description="Basic and acidic residues" evidence="9">
    <location>
        <begin position="322"/>
        <end position="332"/>
    </location>
</feature>
<dbReference type="OrthoDB" id="3222at2759"/>
<dbReference type="InterPro" id="IPR023271">
    <property type="entry name" value="Aquaporin-like"/>
</dbReference>
<dbReference type="GO" id="GO:0015254">
    <property type="term" value="F:glycerol channel activity"/>
    <property type="evidence" value="ECO:0007669"/>
    <property type="project" value="TreeGrafter"/>
</dbReference>
<dbReference type="Proteomes" id="UP000030671">
    <property type="component" value="Unassembled WGS sequence"/>
</dbReference>
<dbReference type="HOGENOM" id="CLU_020019_6_1_1"/>
<evidence type="ECO:0000256" key="2">
    <source>
        <dbReference type="ARBA" id="ARBA00006175"/>
    </source>
</evidence>
<reference evidence="11 12" key="1">
    <citation type="journal article" date="2012" name="New Phytol.">
        <title>Insight into trade-off between wood decay and parasitism from the genome of a fungal forest pathogen.</title>
        <authorList>
            <person name="Olson A."/>
            <person name="Aerts A."/>
            <person name="Asiegbu F."/>
            <person name="Belbahri L."/>
            <person name="Bouzid O."/>
            <person name="Broberg A."/>
            <person name="Canback B."/>
            <person name="Coutinho P.M."/>
            <person name="Cullen D."/>
            <person name="Dalman K."/>
            <person name="Deflorio G."/>
            <person name="van Diepen L.T."/>
            <person name="Dunand C."/>
            <person name="Duplessis S."/>
            <person name="Durling M."/>
            <person name="Gonthier P."/>
            <person name="Grimwood J."/>
            <person name="Fossdal C.G."/>
            <person name="Hansson D."/>
            <person name="Henrissat B."/>
            <person name="Hietala A."/>
            <person name="Himmelstrand K."/>
            <person name="Hoffmeister D."/>
            <person name="Hogberg N."/>
            <person name="James T.Y."/>
            <person name="Karlsson M."/>
            <person name="Kohler A."/>
            <person name="Kues U."/>
            <person name="Lee Y.H."/>
            <person name="Lin Y.C."/>
            <person name="Lind M."/>
            <person name="Lindquist E."/>
            <person name="Lombard V."/>
            <person name="Lucas S."/>
            <person name="Lunden K."/>
            <person name="Morin E."/>
            <person name="Murat C."/>
            <person name="Park J."/>
            <person name="Raffaello T."/>
            <person name="Rouze P."/>
            <person name="Salamov A."/>
            <person name="Schmutz J."/>
            <person name="Solheim H."/>
            <person name="Stahlberg J."/>
            <person name="Velez H."/>
            <person name="de Vries R.P."/>
            <person name="Wiebenga A."/>
            <person name="Woodward S."/>
            <person name="Yakovlev I."/>
            <person name="Garbelotto M."/>
            <person name="Martin F."/>
            <person name="Grigoriev I.V."/>
            <person name="Stenlid J."/>
        </authorList>
    </citation>
    <scope>NUCLEOTIDE SEQUENCE [LARGE SCALE GENOMIC DNA]</scope>
    <source>
        <strain evidence="11 12">TC 32-1</strain>
    </source>
</reference>